<gene>
    <name evidence="11" type="ORF">GTK09_23795</name>
</gene>
<feature type="transmembrane region" description="Helical" evidence="9">
    <location>
        <begin position="236"/>
        <end position="253"/>
    </location>
</feature>
<evidence type="ECO:0000256" key="2">
    <source>
        <dbReference type="ARBA" id="ARBA00010072"/>
    </source>
</evidence>
<dbReference type="PANTHER" id="PTHR30614:SF10">
    <property type="entry name" value="ARGININE ABC TRANSPORTER PERMEASE PROTEIN ARTM"/>
    <property type="match status" value="1"/>
</dbReference>
<dbReference type="Pfam" id="PF00528">
    <property type="entry name" value="BPD_transp_1"/>
    <property type="match status" value="1"/>
</dbReference>
<dbReference type="CDD" id="cd06261">
    <property type="entry name" value="TM_PBP2"/>
    <property type="match status" value="1"/>
</dbReference>
<feature type="transmembrane region" description="Helical" evidence="9">
    <location>
        <begin position="138"/>
        <end position="155"/>
    </location>
</feature>
<feature type="transmembrane region" description="Helical" evidence="9">
    <location>
        <begin position="96"/>
        <end position="117"/>
    </location>
</feature>
<keyword evidence="7 9" id="KW-1133">Transmembrane helix</keyword>
<dbReference type="PANTHER" id="PTHR30614">
    <property type="entry name" value="MEMBRANE COMPONENT OF AMINO ACID ABC TRANSPORTER"/>
    <property type="match status" value="1"/>
</dbReference>
<feature type="domain" description="ABC transmembrane type-1" evidence="10">
    <location>
        <begin position="60"/>
        <end position="257"/>
    </location>
</feature>
<dbReference type="AlphaFoldDB" id="A0A6N9TB51"/>
<dbReference type="InterPro" id="IPR043429">
    <property type="entry name" value="ArtM/GltK/GlnP/TcyL/YhdX-like"/>
</dbReference>
<evidence type="ECO:0000256" key="1">
    <source>
        <dbReference type="ARBA" id="ARBA00004429"/>
    </source>
</evidence>
<dbReference type="Proteomes" id="UP000469011">
    <property type="component" value="Unassembled WGS sequence"/>
</dbReference>
<dbReference type="GO" id="GO:0006865">
    <property type="term" value="P:amino acid transport"/>
    <property type="evidence" value="ECO:0007669"/>
    <property type="project" value="TreeGrafter"/>
</dbReference>
<dbReference type="EMBL" id="JAAAMG010000029">
    <property type="protein sequence ID" value="NDW07445.1"/>
    <property type="molecule type" value="Genomic_DNA"/>
</dbReference>
<feature type="transmembrane region" description="Helical" evidence="9">
    <location>
        <begin position="20"/>
        <end position="41"/>
    </location>
</feature>
<keyword evidence="6 9" id="KW-0812">Transmembrane</keyword>
<evidence type="ECO:0000259" key="10">
    <source>
        <dbReference type="PROSITE" id="PS50928"/>
    </source>
</evidence>
<comment type="similarity">
    <text evidence="2">Belongs to the binding-protein-dependent transport system permease family. HisMQ subfamily.</text>
</comment>
<evidence type="ECO:0000313" key="12">
    <source>
        <dbReference type="Proteomes" id="UP000469011"/>
    </source>
</evidence>
<dbReference type="InterPro" id="IPR010065">
    <property type="entry name" value="AA_ABC_transptr_permease_3TM"/>
</dbReference>
<dbReference type="PROSITE" id="PS50928">
    <property type="entry name" value="ABC_TM1"/>
    <property type="match status" value="1"/>
</dbReference>
<evidence type="ECO:0000256" key="3">
    <source>
        <dbReference type="ARBA" id="ARBA00022448"/>
    </source>
</evidence>
<feature type="transmembrane region" description="Helical" evidence="9">
    <location>
        <begin position="53"/>
        <end position="76"/>
    </location>
</feature>
<dbReference type="RefSeq" id="WP_163465901.1">
    <property type="nucleotide sequence ID" value="NZ_JAAAMG010000029.1"/>
</dbReference>
<dbReference type="Gene3D" id="1.10.3720.10">
    <property type="entry name" value="MetI-like"/>
    <property type="match status" value="1"/>
</dbReference>
<protein>
    <submittedName>
        <fullName evidence="11">ABC transporter permease subunit</fullName>
    </submittedName>
</protein>
<organism evidence="11 12">
    <name type="scientific">Jiella pacifica</name>
    <dbReference type="NCBI Taxonomy" id="2696469"/>
    <lineage>
        <taxon>Bacteria</taxon>
        <taxon>Pseudomonadati</taxon>
        <taxon>Pseudomonadota</taxon>
        <taxon>Alphaproteobacteria</taxon>
        <taxon>Hyphomicrobiales</taxon>
        <taxon>Aurantimonadaceae</taxon>
        <taxon>Jiella</taxon>
    </lineage>
</organism>
<dbReference type="NCBIfam" id="TIGR01726">
    <property type="entry name" value="HEQRo_perm_3TM"/>
    <property type="match status" value="1"/>
</dbReference>
<accession>A0A6N9TB51</accession>
<proteinExistence type="inferred from homology"/>
<dbReference type="InterPro" id="IPR035906">
    <property type="entry name" value="MetI-like_sf"/>
</dbReference>
<evidence type="ECO:0000256" key="5">
    <source>
        <dbReference type="ARBA" id="ARBA00022519"/>
    </source>
</evidence>
<sequence length="270" mass="29801">MSGNGPSLAAPAPPPQKPKIAGMIAIGVWIAFAIAFVIYFAKAFDTTLIARFGWSYLSGLWVTVSLVAVSFVLGALVSLPVALGRMSANPIAGGSAFAFVYFFRGTPLIAQIFLVYYGFGQFHDFFEAIGMWWFFREAWYCGLLSLALNTAAYQAEILRGAIESVPKGQWEGGRSLGLPGSVIFFKVVLPQAMIVALRPYANEIILMIKASAIVAIITVYDLFGETRQAYSRTYDFQTYVWAALLYLALVEALRHATNWAERRLTVHLKR</sequence>
<evidence type="ECO:0000256" key="8">
    <source>
        <dbReference type="ARBA" id="ARBA00023136"/>
    </source>
</evidence>
<name>A0A6N9TB51_9HYPH</name>
<keyword evidence="12" id="KW-1185">Reference proteome</keyword>
<dbReference type="GO" id="GO:0022857">
    <property type="term" value="F:transmembrane transporter activity"/>
    <property type="evidence" value="ECO:0007669"/>
    <property type="project" value="InterPro"/>
</dbReference>
<evidence type="ECO:0000256" key="6">
    <source>
        <dbReference type="ARBA" id="ARBA00022692"/>
    </source>
</evidence>
<evidence type="ECO:0000256" key="7">
    <source>
        <dbReference type="ARBA" id="ARBA00022989"/>
    </source>
</evidence>
<keyword evidence="8 9" id="KW-0472">Membrane</keyword>
<dbReference type="InterPro" id="IPR000515">
    <property type="entry name" value="MetI-like"/>
</dbReference>
<keyword evidence="3 9" id="KW-0813">Transport</keyword>
<feature type="transmembrane region" description="Helical" evidence="9">
    <location>
        <begin position="204"/>
        <end position="224"/>
    </location>
</feature>
<feature type="transmembrane region" description="Helical" evidence="9">
    <location>
        <begin position="175"/>
        <end position="197"/>
    </location>
</feature>
<evidence type="ECO:0000313" key="11">
    <source>
        <dbReference type="EMBL" id="NDW07445.1"/>
    </source>
</evidence>
<evidence type="ECO:0000256" key="9">
    <source>
        <dbReference type="RuleBase" id="RU363032"/>
    </source>
</evidence>
<comment type="subcellular location">
    <subcellularLocation>
        <location evidence="1">Cell inner membrane</location>
        <topology evidence="1">Multi-pass membrane protein</topology>
    </subcellularLocation>
    <subcellularLocation>
        <location evidence="9">Cell membrane</location>
        <topology evidence="9">Multi-pass membrane protein</topology>
    </subcellularLocation>
</comment>
<keyword evidence="4" id="KW-1003">Cell membrane</keyword>
<evidence type="ECO:0000256" key="4">
    <source>
        <dbReference type="ARBA" id="ARBA00022475"/>
    </source>
</evidence>
<comment type="caution">
    <text evidence="11">The sequence shown here is derived from an EMBL/GenBank/DDBJ whole genome shotgun (WGS) entry which is preliminary data.</text>
</comment>
<keyword evidence="5" id="KW-0997">Cell inner membrane</keyword>
<dbReference type="SUPFAM" id="SSF161098">
    <property type="entry name" value="MetI-like"/>
    <property type="match status" value="1"/>
</dbReference>
<dbReference type="GO" id="GO:0043190">
    <property type="term" value="C:ATP-binding cassette (ABC) transporter complex"/>
    <property type="evidence" value="ECO:0007669"/>
    <property type="project" value="InterPro"/>
</dbReference>
<reference evidence="11 12" key="1">
    <citation type="submission" date="2020-01" db="EMBL/GenBank/DDBJ databases">
        <title>Jiella pacifica sp. nov.</title>
        <authorList>
            <person name="Xue Z."/>
            <person name="Zhu S."/>
            <person name="Chen J."/>
            <person name="Yang J."/>
        </authorList>
    </citation>
    <scope>NUCLEOTIDE SEQUENCE [LARGE SCALE GENOMIC DNA]</scope>
    <source>
        <strain evidence="11 12">40Bstr34</strain>
    </source>
</reference>